<keyword evidence="3" id="KW-0325">Glycoprotein</keyword>
<dbReference type="InterPro" id="IPR005018">
    <property type="entry name" value="DOMON_domain"/>
</dbReference>
<dbReference type="Gene3D" id="2.60.40.1210">
    <property type="entry name" value="Cellobiose dehydrogenase, cytochrome domain"/>
    <property type="match status" value="1"/>
</dbReference>
<dbReference type="PANTHER" id="PTHR10157:SF40">
    <property type="entry name" value="MOXD1 HOMOLOG 2"/>
    <property type="match status" value="1"/>
</dbReference>
<dbReference type="InterPro" id="IPR036939">
    <property type="entry name" value="Cu2_ascorb_mOase_N_sf"/>
</dbReference>
<dbReference type="AlphaFoldDB" id="A0AAV2RCX1"/>
<dbReference type="SUPFAM" id="SSF49742">
    <property type="entry name" value="PHM/PNGase F"/>
    <property type="match status" value="2"/>
</dbReference>
<dbReference type="InterPro" id="IPR008977">
    <property type="entry name" value="PHM/PNGase_F_dom_sf"/>
</dbReference>
<dbReference type="Gene3D" id="2.60.120.230">
    <property type="match status" value="1"/>
</dbReference>
<organism evidence="5 6">
    <name type="scientific">Meganyctiphanes norvegica</name>
    <name type="common">Northern krill</name>
    <name type="synonym">Thysanopoda norvegica</name>
    <dbReference type="NCBI Taxonomy" id="48144"/>
    <lineage>
        <taxon>Eukaryota</taxon>
        <taxon>Metazoa</taxon>
        <taxon>Ecdysozoa</taxon>
        <taxon>Arthropoda</taxon>
        <taxon>Crustacea</taxon>
        <taxon>Multicrustacea</taxon>
        <taxon>Malacostraca</taxon>
        <taxon>Eumalacostraca</taxon>
        <taxon>Eucarida</taxon>
        <taxon>Euphausiacea</taxon>
        <taxon>Euphausiidae</taxon>
        <taxon>Meganyctiphanes</taxon>
    </lineage>
</organism>
<dbReference type="InterPro" id="IPR014784">
    <property type="entry name" value="Cu2_ascorb_mOase-like_C"/>
</dbReference>
<dbReference type="Pfam" id="PF03712">
    <property type="entry name" value="Cu2_monoox_C"/>
    <property type="match status" value="1"/>
</dbReference>
<dbReference type="Pfam" id="PF01082">
    <property type="entry name" value="Cu2_monooxygen"/>
    <property type="match status" value="1"/>
</dbReference>
<dbReference type="InterPro" id="IPR024548">
    <property type="entry name" value="Cu2_monoox_C"/>
</dbReference>
<evidence type="ECO:0000256" key="2">
    <source>
        <dbReference type="ARBA" id="ARBA00023157"/>
    </source>
</evidence>
<feature type="domain" description="DOMON" evidence="4">
    <location>
        <begin position="104"/>
        <end position="217"/>
    </location>
</feature>
<dbReference type="GO" id="GO:0030667">
    <property type="term" value="C:secretory granule membrane"/>
    <property type="evidence" value="ECO:0007669"/>
    <property type="project" value="TreeGrafter"/>
</dbReference>
<evidence type="ECO:0000313" key="6">
    <source>
        <dbReference type="Proteomes" id="UP001497623"/>
    </source>
</evidence>
<dbReference type="InterPro" id="IPR000945">
    <property type="entry name" value="DBH-like"/>
</dbReference>
<evidence type="ECO:0000259" key="4">
    <source>
        <dbReference type="PROSITE" id="PS50836"/>
    </source>
</evidence>
<dbReference type="SUPFAM" id="SSF49344">
    <property type="entry name" value="CBD9-like"/>
    <property type="match status" value="1"/>
</dbReference>
<dbReference type="InterPro" id="IPR028460">
    <property type="entry name" value="Tbh/DBH"/>
</dbReference>
<dbReference type="Proteomes" id="UP001497623">
    <property type="component" value="Unassembled WGS sequence"/>
</dbReference>
<comment type="similarity">
    <text evidence="1">Belongs to the copper type II ascorbate-dependent monooxygenase family.</text>
</comment>
<dbReference type="PANTHER" id="PTHR10157">
    <property type="entry name" value="DOPAMINE BETA HYDROXYLASE RELATED"/>
    <property type="match status" value="1"/>
</dbReference>
<name>A0AAV2RCX1_MEGNR</name>
<accession>A0AAV2RCX1</accession>
<dbReference type="EMBL" id="CAXKWB010020343">
    <property type="protein sequence ID" value="CAL4122540.1"/>
    <property type="molecule type" value="Genomic_DNA"/>
</dbReference>
<gene>
    <name evidence="5" type="ORF">MNOR_LOCUS23262</name>
</gene>
<keyword evidence="2" id="KW-1015">Disulfide bond</keyword>
<reference evidence="5 6" key="1">
    <citation type="submission" date="2024-05" db="EMBL/GenBank/DDBJ databases">
        <authorList>
            <person name="Wallberg A."/>
        </authorList>
    </citation>
    <scope>NUCLEOTIDE SEQUENCE [LARGE SCALE GENOMIC DNA]</scope>
</reference>
<dbReference type="GO" id="GO:0042421">
    <property type="term" value="P:norepinephrine biosynthetic process"/>
    <property type="evidence" value="ECO:0007669"/>
    <property type="project" value="TreeGrafter"/>
</dbReference>
<dbReference type="InterPro" id="IPR000323">
    <property type="entry name" value="Cu2_ascorb_mOase_N"/>
</dbReference>
<evidence type="ECO:0000313" key="5">
    <source>
        <dbReference type="EMBL" id="CAL4122540.1"/>
    </source>
</evidence>
<dbReference type="GO" id="GO:0005507">
    <property type="term" value="F:copper ion binding"/>
    <property type="evidence" value="ECO:0007669"/>
    <property type="project" value="InterPro"/>
</dbReference>
<dbReference type="Gene3D" id="2.60.120.310">
    <property type="entry name" value="Copper type II, ascorbate-dependent monooxygenase, N-terminal domain"/>
    <property type="match status" value="1"/>
</dbReference>
<sequence>MITFLSLNMKQQNINNIFRNKSKSCFLRLVKHQGNMRVNSRSTSMCSVSQQLSALFVCLSVFLCQVPQAASQDLTRFSQMASQINYQTTNEDTWQHSILLSQDDSFLLQWTPLEDQVVFRITVRTRGYVSFGLNSKPTMDGADIVVGWVHSGKAYLQDRHGEGNQEPMVDRQQDWSLQSAFENDTHTVLIIARAYDTCDSKDYVISHDTTHILWAWHPDDPVNIEHAHPRLHYHAWRRGTTTALLLDRGQEALPKNVLPAYVHGSTLGHRFPLLREPETKHWFLMNQHIEVSGAQDTVFWCNIFKRPDIRIKHHAVRYEPMIKPGSADNIQHMMVYECSSVSPELDAALDQLAETTGHECNQGSLAQLGYTCNHVMAAWTKGSKGVTFPAEVGYPITPDGTKFYMLEVHYTTGGQSFYDSSGLKVVYTPELRMQDAGVISLGLSPNWKQLIPPRQKTILSSGHCVGECTKAALPPSGIHVFGTMHYTHDLGRKVKIRHIRDGEELEPISQDNNHQPDYQEYRHKSQPTRVLPGDHLITECQYNSFERSSITLGGFKTQDETCLSFIYYWPRVELSVCHSKPSLSTVLHSLGIEELASGTDPIKIRRPIELAGKTLEWRLLNYNWKEQFQYFQHATATGTFSPTCLTRGHSVIEELEDMDYKFPIVKVPWAEKSMCHENRGPQLVAKTERLISGDGFEPKSEYMRDGQANTKR</sequence>
<dbReference type="CDD" id="cd09631">
    <property type="entry name" value="DOMON_DOH"/>
    <property type="match status" value="1"/>
</dbReference>
<proteinExistence type="inferred from homology"/>
<dbReference type="Pfam" id="PF03351">
    <property type="entry name" value="DOMON"/>
    <property type="match status" value="1"/>
</dbReference>
<dbReference type="PRINTS" id="PR00767">
    <property type="entry name" value="DBMONOXGNASE"/>
</dbReference>
<dbReference type="GO" id="GO:0004500">
    <property type="term" value="F:dopamine beta-monooxygenase activity"/>
    <property type="evidence" value="ECO:0007669"/>
    <property type="project" value="InterPro"/>
</dbReference>
<dbReference type="InterPro" id="IPR045266">
    <property type="entry name" value="DOH_DOMON"/>
</dbReference>
<evidence type="ECO:0000256" key="1">
    <source>
        <dbReference type="ARBA" id="ARBA00010676"/>
    </source>
</evidence>
<dbReference type="GO" id="GO:0005615">
    <property type="term" value="C:extracellular space"/>
    <property type="evidence" value="ECO:0007669"/>
    <property type="project" value="TreeGrafter"/>
</dbReference>
<protein>
    <recommendedName>
        <fullName evidence="4">DOMON domain-containing protein</fullName>
    </recommendedName>
</protein>
<dbReference type="GO" id="GO:0042420">
    <property type="term" value="P:dopamine catabolic process"/>
    <property type="evidence" value="ECO:0007669"/>
    <property type="project" value="TreeGrafter"/>
</dbReference>
<dbReference type="PROSITE" id="PS50836">
    <property type="entry name" value="DOMON"/>
    <property type="match status" value="1"/>
</dbReference>
<dbReference type="SMART" id="SM00664">
    <property type="entry name" value="DoH"/>
    <property type="match status" value="1"/>
</dbReference>
<keyword evidence="6" id="KW-1185">Reference proteome</keyword>
<comment type="caution">
    <text evidence="5">The sequence shown here is derived from an EMBL/GenBank/DDBJ whole genome shotgun (WGS) entry which is preliminary data.</text>
</comment>
<evidence type="ECO:0000256" key="3">
    <source>
        <dbReference type="ARBA" id="ARBA00023180"/>
    </source>
</evidence>
<dbReference type="GO" id="GO:0006589">
    <property type="term" value="P:octopamine biosynthetic process"/>
    <property type="evidence" value="ECO:0007669"/>
    <property type="project" value="TreeGrafter"/>
</dbReference>
<dbReference type="FunFam" id="2.60.120.230:FF:000001">
    <property type="entry name" value="Monooxygenase, DBH-like 1"/>
    <property type="match status" value="1"/>
</dbReference>